<dbReference type="Proteomes" id="UP000272560">
    <property type="component" value="Unassembled WGS sequence"/>
</dbReference>
<feature type="compositionally biased region" description="Low complexity" evidence="1">
    <location>
        <begin position="144"/>
        <end position="161"/>
    </location>
</feature>
<gene>
    <name evidence="3" type="ORF">D6T63_15630</name>
</gene>
<sequence length="240" mass="25345">MFSVLSPARFKVLLAGLVVALVLGGVALFGAQRTVSAAVPDEASADAGFSRDMQVHHTQAVEMSMIAWDRSDDLDVKTIAYDMATAQQAQIGHMSTWLENWDLGQSSSLEPMAWMNGDMETDEDPSMTPDSGHGDGVDGHEGMSDTTDSATGAATGAAAGAGMPGLASEEDLARLRTLTGVEGDRLFLTLMIAHHRGGVMMAQAALGEASNDTVKDFAQKQVIAQQADIEAMEEMLTARQ</sequence>
<feature type="compositionally biased region" description="Basic and acidic residues" evidence="1">
    <location>
        <begin position="132"/>
        <end position="143"/>
    </location>
</feature>
<dbReference type="PANTHER" id="PTHR36933">
    <property type="entry name" value="SLL0788 PROTEIN"/>
    <property type="match status" value="1"/>
</dbReference>
<dbReference type="Gene3D" id="1.20.1260.10">
    <property type="match status" value="1"/>
</dbReference>
<dbReference type="OrthoDB" id="26872at2"/>
<dbReference type="AlphaFoldDB" id="A0A3A5LZD0"/>
<dbReference type="InterPro" id="IPR005183">
    <property type="entry name" value="DUF305_CopM-like"/>
</dbReference>
<organism evidence="3 4">
    <name type="scientific">Arthrobacter cheniae</name>
    <dbReference type="NCBI Taxonomy" id="1258888"/>
    <lineage>
        <taxon>Bacteria</taxon>
        <taxon>Bacillati</taxon>
        <taxon>Actinomycetota</taxon>
        <taxon>Actinomycetes</taxon>
        <taxon>Micrococcales</taxon>
        <taxon>Micrococcaceae</taxon>
        <taxon>Arthrobacter</taxon>
    </lineage>
</organism>
<dbReference type="PANTHER" id="PTHR36933:SF1">
    <property type="entry name" value="SLL0788 PROTEIN"/>
    <property type="match status" value="1"/>
</dbReference>
<keyword evidence="4" id="KW-1185">Reference proteome</keyword>
<protein>
    <submittedName>
        <fullName evidence="3">DUF305 domain-containing protein</fullName>
    </submittedName>
</protein>
<name>A0A3A5LZD0_9MICC</name>
<dbReference type="Pfam" id="PF03713">
    <property type="entry name" value="DUF305"/>
    <property type="match status" value="1"/>
</dbReference>
<proteinExistence type="predicted"/>
<evidence type="ECO:0000256" key="1">
    <source>
        <dbReference type="SAM" id="MobiDB-lite"/>
    </source>
</evidence>
<dbReference type="InterPro" id="IPR012347">
    <property type="entry name" value="Ferritin-like"/>
</dbReference>
<accession>A0A3A5LZD0</accession>
<evidence type="ECO:0000313" key="3">
    <source>
        <dbReference type="EMBL" id="RJT76974.1"/>
    </source>
</evidence>
<comment type="caution">
    <text evidence="3">The sequence shown here is derived from an EMBL/GenBank/DDBJ whole genome shotgun (WGS) entry which is preliminary data.</text>
</comment>
<dbReference type="RefSeq" id="WP_120150064.1">
    <property type="nucleotide sequence ID" value="NZ_QZVT01000010.1"/>
</dbReference>
<dbReference type="EMBL" id="QZVT01000010">
    <property type="protein sequence ID" value="RJT76974.1"/>
    <property type="molecule type" value="Genomic_DNA"/>
</dbReference>
<feature type="region of interest" description="Disordered" evidence="1">
    <location>
        <begin position="115"/>
        <end position="164"/>
    </location>
</feature>
<reference evidence="3 4" key="1">
    <citation type="submission" date="2018-09" db="EMBL/GenBank/DDBJ databases">
        <title>Novel species of Arthrobacter.</title>
        <authorList>
            <person name="Liu Q."/>
            <person name="Xin Y.-H."/>
        </authorList>
    </citation>
    <scope>NUCLEOTIDE SEQUENCE [LARGE SCALE GENOMIC DNA]</scope>
    <source>
        <strain evidence="3 4">Hz2</strain>
    </source>
</reference>
<evidence type="ECO:0000313" key="4">
    <source>
        <dbReference type="Proteomes" id="UP000272560"/>
    </source>
</evidence>
<evidence type="ECO:0000259" key="2">
    <source>
        <dbReference type="Pfam" id="PF03713"/>
    </source>
</evidence>
<feature type="domain" description="DUF305" evidence="2">
    <location>
        <begin position="46"/>
        <end position="236"/>
    </location>
</feature>